<keyword evidence="4 8" id="KW-0223">Dioxygenase</keyword>
<evidence type="ECO:0000256" key="6">
    <source>
        <dbReference type="ARBA" id="ARBA00023004"/>
    </source>
</evidence>
<dbReference type="InterPro" id="IPR007535">
    <property type="entry name" value="Catechol_dOase_N"/>
</dbReference>
<evidence type="ECO:0000256" key="1">
    <source>
        <dbReference type="ARBA" id="ARBA00001965"/>
    </source>
</evidence>
<protein>
    <submittedName>
        <fullName evidence="8">Hydroxyquinol 1,2-dioxygenase</fullName>
    </submittedName>
</protein>
<comment type="cofactor">
    <cofactor evidence="1">
        <name>Fe(3+)</name>
        <dbReference type="ChEBI" id="CHEBI:29034"/>
    </cofactor>
</comment>
<accession>A0A7I9WUV6</accession>
<dbReference type="RefSeq" id="WP_246244199.1">
    <property type="nucleotide sequence ID" value="NZ_BAAAMC010000010.1"/>
</dbReference>
<dbReference type="InterPro" id="IPR050770">
    <property type="entry name" value="Intradiol_RC_Dioxygenase"/>
</dbReference>
<dbReference type="Pfam" id="PF04444">
    <property type="entry name" value="Dioxygenase_N"/>
    <property type="match status" value="1"/>
</dbReference>
<dbReference type="SUPFAM" id="SSF49482">
    <property type="entry name" value="Aromatic compound dioxygenase"/>
    <property type="match status" value="1"/>
</dbReference>
<dbReference type="Proteomes" id="UP000465241">
    <property type="component" value="Unassembled WGS sequence"/>
</dbReference>
<dbReference type="AlphaFoldDB" id="A0A7I9WUV6"/>
<dbReference type="PANTHER" id="PTHR33711">
    <property type="entry name" value="DIOXYGENASE, PUTATIVE (AFU_ORTHOLOGUE AFUA_2G02910)-RELATED"/>
    <property type="match status" value="1"/>
</dbReference>
<name>A0A7I9WUV6_9MYCO</name>
<sequence>MNQTITGFSEQHSVPVVVESFRSTPDDRLRTILASLVTHLHGFVRDIEPTDTEWQQAIDFLTQVGQRCDDTRQEFVLLSDVLGVSMLIDAINNRRSTTATETTVLGPFHMVESPRRPLGADISSDHDGVPCVFSGRVFSSNGTPLPGAEVDVWQANGSGFYDVQQPDIQPERNLRGLFTTDSHGRFWLQTVVPSFYPIPHDGPVGALLKATGRHPNRPAHIHVIAAADGHATLTTHVFIEGSPYLDSDTVFGVKESLIRPVTMVDDPALAAHHRVPNPFQLLEFDIVLDRRQAPR</sequence>
<evidence type="ECO:0000313" key="9">
    <source>
        <dbReference type="Proteomes" id="UP000465241"/>
    </source>
</evidence>
<dbReference type="InterPro" id="IPR000627">
    <property type="entry name" value="Intradiol_dOase_C"/>
</dbReference>
<gene>
    <name evidence="8" type="ORF">MMUR_52860</name>
</gene>
<dbReference type="Gene3D" id="2.60.130.10">
    <property type="entry name" value="Aromatic compound dioxygenase"/>
    <property type="match status" value="1"/>
</dbReference>
<evidence type="ECO:0000256" key="2">
    <source>
        <dbReference type="ARBA" id="ARBA00007825"/>
    </source>
</evidence>
<dbReference type="GO" id="GO:0018576">
    <property type="term" value="F:catechol 1,2-dioxygenase activity"/>
    <property type="evidence" value="ECO:0007669"/>
    <property type="project" value="InterPro"/>
</dbReference>
<dbReference type="GO" id="GO:0009712">
    <property type="term" value="P:catechol-containing compound metabolic process"/>
    <property type="evidence" value="ECO:0007669"/>
    <property type="project" value="InterPro"/>
</dbReference>
<proteinExistence type="inferred from homology"/>
<feature type="domain" description="Intradiol ring-cleavage dioxygenases" evidence="7">
    <location>
        <begin position="133"/>
        <end position="161"/>
    </location>
</feature>
<dbReference type="PROSITE" id="PS00083">
    <property type="entry name" value="INTRADIOL_DIOXYGENAS"/>
    <property type="match status" value="1"/>
</dbReference>
<dbReference type="Pfam" id="PF00775">
    <property type="entry name" value="Dioxygenase_C"/>
    <property type="match status" value="1"/>
</dbReference>
<comment type="caution">
    <text evidence="8">The sequence shown here is derived from an EMBL/GenBank/DDBJ whole genome shotgun (WGS) entry which is preliminary data.</text>
</comment>
<evidence type="ECO:0000256" key="3">
    <source>
        <dbReference type="ARBA" id="ARBA00022723"/>
    </source>
</evidence>
<evidence type="ECO:0000259" key="7">
    <source>
        <dbReference type="PROSITE" id="PS00083"/>
    </source>
</evidence>
<evidence type="ECO:0000256" key="5">
    <source>
        <dbReference type="ARBA" id="ARBA00023002"/>
    </source>
</evidence>
<dbReference type="PANTHER" id="PTHR33711:SF7">
    <property type="entry name" value="INTRADIOL RING-CLEAVAGE DIOXYGENASES DOMAIN-CONTAINING PROTEIN-RELATED"/>
    <property type="match status" value="1"/>
</dbReference>
<evidence type="ECO:0000313" key="8">
    <source>
        <dbReference type="EMBL" id="GFG61150.1"/>
    </source>
</evidence>
<keyword evidence="9" id="KW-1185">Reference proteome</keyword>
<dbReference type="GO" id="GO:0008199">
    <property type="term" value="F:ferric iron binding"/>
    <property type="evidence" value="ECO:0007669"/>
    <property type="project" value="InterPro"/>
</dbReference>
<evidence type="ECO:0000256" key="4">
    <source>
        <dbReference type="ARBA" id="ARBA00022964"/>
    </source>
</evidence>
<keyword evidence="5" id="KW-0560">Oxidoreductase</keyword>
<keyword evidence="3" id="KW-0479">Metal-binding</keyword>
<reference evidence="8 9" key="1">
    <citation type="journal article" date="2019" name="Emerg. Microbes Infect.">
        <title>Comprehensive subspecies identification of 175 nontuberculous mycobacteria species based on 7547 genomic profiles.</title>
        <authorList>
            <person name="Matsumoto Y."/>
            <person name="Kinjo T."/>
            <person name="Motooka D."/>
            <person name="Nabeya D."/>
            <person name="Jung N."/>
            <person name="Uechi K."/>
            <person name="Horii T."/>
            <person name="Iida T."/>
            <person name="Fujita J."/>
            <person name="Nakamura S."/>
        </authorList>
    </citation>
    <scope>NUCLEOTIDE SEQUENCE [LARGE SCALE GENOMIC DNA]</scope>
    <source>
        <strain evidence="8 9">JCM 13392</strain>
    </source>
</reference>
<comment type="similarity">
    <text evidence="2">Belongs to the intradiol ring-cleavage dioxygenase family.</text>
</comment>
<organism evidence="8 9">
    <name type="scientific">Mycolicibacterium murale</name>
    <dbReference type="NCBI Taxonomy" id="182220"/>
    <lineage>
        <taxon>Bacteria</taxon>
        <taxon>Bacillati</taxon>
        <taxon>Actinomycetota</taxon>
        <taxon>Actinomycetes</taxon>
        <taxon>Mycobacteriales</taxon>
        <taxon>Mycobacteriaceae</taxon>
        <taxon>Mycolicibacterium</taxon>
    </lineage>
</organism>
<keyword evidence="6" id="KW-0408">Iron</keyword>
<dbReference type="InterPro" id="IPR015889">
    <property type="entry name" value="Intradiol_dOase_core"/>
</dbReference>
<dbReference type="EMBL" id="BLKT01000003">
    <property type="protein sequence ID" value="GFG61150.1"/>
    <property type="molecule type" value="Genomic_DNA"/>
</dbReference>